<keyword evidence="1" id="KW-0812">Transmembrane</keyword>
<dbReference type="Proteomes" id="UP000199144">
    <property type="component" value="Unassembled WGS sequence"/>
</dbReference>
<dbReference type="RefSeq" id="WP_093095715.1">
    <property type="nucleotide sequence ID" value="NZ_FOTQ01000009.1"/>
</dbReference>
<feature type="transmembrane region" description="Helical" evidence="1">
    <location>
        <begin position="66"/>
        <end position="86"/>
    </location>
</feature>
<evidence type="ECO:0008006" key="4">
    <source>
        <dbReference type="Google" id="ProtNLM"/>
    </source>
</evidence>
<organism evidence="2 3">
    <name type="scientific">Shimia aestuarii</name>
    <dbReference type="NCBI Taxonomy" id="254406"/>
    <lineage>
        <taxon>Bacteria</taxon>
        <taxon>Pseudomonadati</taxon>
        <taxon>Pseudomonadota</taxon>
        <taxon>Alphaproteobacteria</taxon>
        <taxon>Rhodobacterales</taxon>
        <taxon>Roseobacteraceae</taxon>
    </lineage>
</organism>
<dbReference type="OrthoDB" id="7873019at2"/>
<evidence type="ECO:0000313" key="3">
    <source>
        <dbReference type="Proteomes" id="UP000199144"/>
    </source>
</evidence>
<keyword evidence="3" id="KW-1185">Reference proteome</keyword>
<dbReference type="AlphaFoldDB" id="A0A1I4RY62"/>
<reference evidence="2 3" key="1">
    <citation type="submission" date="2016-10" db="EMBL/GenBank/DDBJ databases">
        <authorList>
            <person name="de Groot N.N."/>
        </authorList>
    </citation>
    <scope>NUCLEOTIDE SEQUENCE [LARGE SCALE GENOMIC DNA]</scope>
    <source>
        <strain evidence="2 3">DSM 15283</strain>
    </source>
</reference>
<evidence type="ECO:0000256" key="1">
    <source>
        <dbReference type="SAM" id="Phobius"/>
    </source>
</evidence>
<dbReference type="EMBL" id="FOTQ01000009">
    <property type="protein sequence ID" value="SFM57169.1"/>
    <property type="molecule type" value="Genomic_DNA"/>
</dbReference>
<accession>A0A1I4RY62</accession>
<sequence length="87" mass="9215">MKRAVYALSLAYVILFTWAWIDTVNASMDAAGRGMALGFMTIGIAVTALFVIPALIMALNNKALKWALGLALTPAALLILAMMSSVV</sequence>
<protein>
    <recommendedName>
        <fullName evidence="4">Major facilitator superfamily (MFS) profile domain-containing protein</fullName>
    </recommendedName>
</protein>
<feature type="transmembrane region" description="Helical" evidence="1">
    <location>
        <begin position="35"/>
        <end position="59"/>
    </location>
</feature>
<keyword evidence="1" id="KW-1133">Transmembrane helix</keyword>
<keyword evidence="1" id="KW-0472">Membrane</keyword>
<name>A0A1I4RY62_9RHOB</name>
<gene>
    <name evidence="2" type="ORF">SAMN04488042_10947</name>
</gene>
<evidence type="ECO:0000313" key="2">
    <source>
        <dbReference type="EMBL" id="SFM57169.1"/>
    </source>
</evidence>
<proteinExistence type="predicted"/>